<dbReference type="GO" id="GO:0042803">
    <property type="term" value="F:protein homodimerization activity"/>
    <property type="evidence" value="ECO:0007669"/>
    <property type="project" value="InterPro"/>
</dbReference>
<reference evidence="1 2" key="1">
    <citation type="submission" date="2020-08" db="EMBL/GenBank/DDBJ databases">
        <title>Streptomyces sp. PSKA01 genome sequencing and assembly.</title>
        <authorList>
            <person name="Mandal S."/>
            <person name="Maiti P.K."/>
            <person name="Das P."/>
        </authorList>
    </citation>
    <scope>NUCLEOTIDE SEQUENCE [LARGE SCALE GENOMIC DNA]</scope>
    <source>
        <strain evidence="1 2">PSKA01</strain>
    </source>
</reference>
<proteinExistence type="predicted"/>
<feature type="non-terminal residue" evidence="1">
    <location>
        <position position="1"/>
    </location>
</feature>
<protein>
    <submittedName>
        <fullName evidence="1">Argininosuccinate synthase</fullName>
    </submittedName>
</protein>
<name>A0A7X1MEF8_9ACTN</name>
<dbReference type="InterPro" id="IPR024073">
    <property type="entry name" value="AS_multimer_C_tail"/>
</dbReference>
<evidence type="ECO:0000313" key="1">
    <source>
        <dbReference type="EMBL" id="MBC2908001.1"/>
    </source>
</evidence>
<dbReference type="AlphaFoldDB" id="A0A7X1MEF8"/>
<evidence type="ECO:0000313" key="2">
    <source>
        <dbReference type="Proteomes" id="UP000584670"/>
    </source>
</evidence>
<accession>A0A7X1MEF8</accession>
<dbReference type="SUPFAM" id="SSF69864">
    <property type="entry name" value="Argininosuccinate synthetase, C-terminal domain"/>
    <property type="match status" value="1"/>
</dbReference>
<dbReference type="GO" id="GO:0004055">
    <property type="term" value="F:argininosuccinate synthase activity"/>
    <property type="evidence" value="ECO:0007669"/>
    <property type="project" value="InterPro"/>
</dbReference>
<organism evidence="1 2">
    <name type="scientific">Streptomyces cupreus</name>
    <dbReference type="NCBI Taxonomy" id="2759956"/>
    <lineage>
        <taxon>Bacteria</taxon>
        <taxon>Bacillati</taxon>
        <taxon>Actinomycetota</taxon>
        <taxon>Actinomycetes</taxon>
        <taxon>Kitasatosporales</taxon>
        <taxon>Streptomycetaceae</taxon>
        <taxon>Streptomyces</taxon>
    </lineage>
</organism>
<dbReference type="InterPro" id="IPR024074">
    <property type="entry name" value="AS_cat/multimer_dom_body"/>
</dbReference>
<sequence>RRPNRMTLYHPDKLSMERTEDAAFGPVDRIGQLTMRNLDIADSRTKLELYAGLGMVGAPQAASVEAAGTTSLIGVLTEGGAEAIASGGKGPDSEEELLDNAAMEFGTD</sequence>
<keyword evidence="2" id="KW-1185">Reference proteome</keyword>
<dbReference type="Proteomes" id="UP000584670">
    <property type="component" value="Unassembled WGS sequence"/>
</dbReference>
<dbReference type="EMBL" id="JACMSF010000104">
    <property type="protein sequence ID" value="MBC2908001.1"/>
    <property type="molecule type" value="Genomic_DNA"/>
</dbReference>
<comment type="caution">
    <text evidence="1">The sequence shown here is derived from an EMBL/GenBank/DDBJ whole genome shotgun (WGS) entry which is preliminary data.</text>
</comment>
<gene>
    <name evidence="1" type="ORF">H4N64_42220</name>
</gene>
<dbReference type="Gene3D" id="1.10.287.400">
    <property type="match status" value="1"/>
</dbReference>